<evidence type="ECO:0000256" key="6">
    <source>
        <dbReference type="SAM" id="Phobius"/>
    </source>
</evidence>
<evidence type="ECO:0000313" key="8">
    <source>
        <dbReference type="EMBL" id="MTD93788.1"/>
    </source>
</evidence>
<keyword evidence="3 6" id="KW-0812">Transmembrane</keyword>
<evidence type="ECO:0000256" key="1">
    <source>
        <dbReference type="ARBA" id="ARBA00004141"/>
    </source>
</evidence>
<gene>
    <name evidence="8" type="ORF">GIW81_05505</name>
</gene>
<keyword evidence="5 6" id="KW-0472">Membrane</keyword>
<keyword evidence="4 6" id="KW-1133">Transmembrane helix</keyword>
<dbReference type="SUPFAM" id="SSF103481">
    <property type="entry name" value="Multidrug resistance efflux transporter EmrE"/>
    <property type="match status" value="2"/>
</dbReference>
<dbReference type="InterPro" id="IPR050638">
    <property type="entry name" value="AA-Vitamin_Transporters"/>
</dbReference>
<evidence type="ECO:0000259" key="7">
    <source>
        <dbReference type="Pfam" id="PF00892"/>
    </source>
</evidence>
<feature type="domain" description="EamA" evidence="7">
    <location>
        <begin position="29"/>
        <end position="159"/>
    </location>
</feature>
<feature type="transmembrane region" description="Helical" evidence="6">
    <location>
        <begin position="293"/>
        <end position="310"/>
    </location>
</feature>
<name>A0A6I3KH07_9HYPH</name>
<feature type="transmembrane region" description="Helical" evidence="6">
    <location>
        <begin position="86"/>
        <end position="109"/>
    </location>
</feature>
<feature type="transmembrane region" description="Helical" evidence="6">
    <location>
        <begin position="115"/>
        <end position="137"/>
    </location>
</feature>
<comment type="caution">
    <text evidence="8">The sequence shown here is derived from an EMBL/GenBank/DDBJ whole genome shotgun (WGS) entry which is preliminary data.</text>
</comment>
<feature type="transmembrane region" description="Helical" evidence="6">
    <location>
        <begin position="29"/>
        <end position="49"/>
    </location>
</feature>
<dbReference type="EMBL" id="WMBQ01000001">
    <property type="protein sequence ID" value="MTD93788.1"/>
    <property type="molecule type" value="Genomic_DNA"/>
</dbReference>
<protein>
    <submittedName>
        <fullName evidence="8">EamA family transporter</fullName>
    </submittedName>
</protein>
<feature type="domain" description="EamA" evidence="7">
    <location>
        <begin position="175"/>
        <end position="310"/>
    </location>
</feature>
<feature type="transmembrane region" description="Helical" evidence="6">
    <location>
        <begin position="149"/>
        <end position="172"/>
    </location>
</feature>
<dbReference type="RefSeq" id="WP_154738294.1">
    <property type="nucleotide sequence ID" value="NZ_WMBQ01000001.1"/>
</dbReference>
<keyword evidence="9" id="KW-1185">Reference proteome</keyword>
<evidence type="ECO:0000256" key="4">
    <source>
        <dbReference type="ARBA" id="ARBA00022989"/>
    </source>
</evidence>
<dbReference type="GO" id="GO:0016020">
    <property type="term" value="C:membrane"/>
    <property type="evidence" value="ECO:0007669"/>
    <property type="project" value="UniProtKB-SubCell"/>
</dbReference>
<reference evidence="8 9" key="1">
    <citation type="submission" date="2019-11" db="EMBL/GenBank/DDBJ databases">
        <title>Identification of a novel strain.</title>
        <authorList>
            <person name="Xu Q."/>
            <person name="Wang G."/>
        </authorList>
    </citation>
    <scope>NUCLEOTIDE SEQUENCE [LARGE SCALE GENOMIC DNA]</scope>
    <source>
        <strain evidence="9">xq</strain>
    </source>
</reference>
<feature type="transmembrane region" description="Helical" evidence="6">
    <location>
        <begin position="268"/>
        <end position="287"/>
    </location>
</feature>
<sequence length="314" mass="33379">MASDPRTRSTARVPASTSLLASLGNEPRLLMVLTGMFWAGNAIVARSVAGEIPPIGLAFWRWAVGALVVLPFAWPHVRRDAKAMLADWPTMLLLSALGISFFNSGLYLAAQSTTALNIVMLQSAVPVLIVAASYSLFRDLVTARQACGIAISLLGALTLISHGDLGVLTHFALNTGDLWMLAASVSYAVYTALLRKRPAVHGLSFLFATFVIGAALLLPFYVFESVHVRPMPLNWHALVAVGYVAVFASVVAYLCFNRSVELLGANTAGLAVHLVPVFGTLLAVLLLGERLHAYHALGIALIAAGILLATRKPA</sequence>
<feature type="transmembrane region" description="Helical" evidence="6">
    <location>
        <begin position="235"/>
        <end position="256"/>
    </location>
</feature>
<evidence type="ECO:0000313" key="9">
    <source>
        <dbReference type="Proteomes" id="UP000440694"/>
    </source>
</evidence>
<comment type="similarity">
    <text evidence="2">Belongs to the EamA transporter family.</text>
</comment>
<dbReference type="AlphaFoldDB" id="A0A6I3KH07"/>
<evidence type="ECO:0000256" key="3">
    <source>
        <dbReference type="ARBA" id="ARBA00022692"/>
    </source>
</evidence>
<dbReference type="Proteomes" id="UP000440694">
    <property type="component" value="Unassembled WGS sequence"/>
</dbReference>
<feature type="transmembrane region" description="Helical" evidence="6">
    <location>
        <begin position="178"/>
        <end position="195"/>
    </location>
</feature>
<dbReference type="InterPro" id="IPR000620">
    <property type="entry name" value="EamA_dom"/>
</dbReference>
<feature type="transmembrane region" description="Helical" evidence="6">
    <location>
        <begin position="55"/>
        <end position="74"/>
    </location>
</feature>
<organism evidence="8 9">
    <name type="scientific">Hyphomicrobium album</name>
    <dbReference type="NCBI Taxonomy" id="2665159"/>
    <lineage>
        <taxon>Bacteria</taxon>
        <taxon>Pseudomonadati</taxon>
        <taxon>Pseudomonadota</taxon>
        <taxon>Alphaproteobacteria</taxon>
        <taxon>Hyphomicrobiales</taxon>
        <taxon>Hyphomicrobiaceae</taxon>
        <taxon>Hyphomicrobium</taxon>
    </lineage>
</organism>
<evidence type="ECO:0000256" key="5">
    <source>
        <dbReference type="ARBA" id="ARBA00023136"/>
    </source>
</evidence>
<dbReference type="PANTHER" id="PTHR32322">
    <property type="entry name" value="INNER MEMBRANE TRANSPORTER"/>
    <property type="match status" value="1"/>
</dbReference>
<dbReference type="InterPro" id="IPR037185">
    <property type="entry name" value="EmrE-like"/>
</dbReference>
<dbReference type="PANTHER" id="PTHR32322:SF2">
    <property type="entry name" value="EAMA DOMAIN-CONTAINING PROTEIN"/>
    <property type="match status" value="1"/>
</dbReference>
<proteinExistence type="inferred from homology"/>
<accession>A0A6I3KH07</accession>
<comment type="subcellular location">
    <subcellularLocation>
        <location evidence="1">Membrane</location>
        <topology evidence="1">Multi-pass membrane protein</topology>
    </subcellularLocation>
</comment>
<evidence type="ECO:0000256" key="2">
    <source>
        <dbReference type="ARBA" id="ARBA00007362"/>
    </source>
</evidence>
<dbReference type="Pfam" id="PF00892">
    <property type="entry name" value="EamA"/>
    <property type="match status" value="2"/>
</dbReference>
<feature type="transmembrane region" description="Helical" evidence="6">
    <location>
        <begin position="202"/>
        <end position="223"/>
    </location>
</feature>